<dbReference type="EMBL" id="JAWXYB010000018">
    <property type="protein sequence ID" value="MDX5931755.1"/>
    <property type="molecule type" value="Genomic_DNA"/>
</dbReference>
<proteinExistence type="predicted"/>
<dbReference type="RefSeq" id="WP_319614647.1">
    <property type="nucleotide sequence ID" value="NZ_JAWXYB010000018.1"/>
</dbReference>
<reference evidence="1 2" key="1">
    <citation type="submission" date="2023-11" db="EMBL/GenBank/DDBJ databases">
        <title>MicrobeMod: A computational toolkit for identifying prokaryotic methylation and restriction-modification with nanopore sequencing.</title>
        <authorList>
            <person name="Crits-Christoph A."/>
            <person name="Kang S.C."/>
            <person name="Lee H."/>
            <person name="Ostrov N."/>
        </authorList>
    </citation>
    <scope>NUCLEOTIDE SEQUENCE [LARGE SCALE GENOMIC DNA]</scope>
    <source>
        <strain evidence="1 2">DSMZ 700</strain>
    </source>
</reference>
<dbReference type="Proteomes" id="UP001279553">
    <property type="component" value="Unassembled WGS sequence"/>
</dbReference>
<accession>A0AAW9DSQ9</accession>
<organism evidence="1 2">
    <name type="scientific">Acidiphilium acidophilum</name>
    <name type="common">Thiobacillus acidophilus</name>
    <dbReference type="NCBI Taxonomy" id="76588"/>
    <lineage>
        <taxon>Bacteria</taxon>
        <taxon>Pseudomonadati</taxon>
        <taxon>Pseudomonadota</taxon>
        <taxon>Alphaproteobacteria</taxon>
        <taxon>Acetobacterales</taxon>
        <taxon>Acidocellaceae</taxon>
        <taxon>Acidiphilium</taxon>
    </lineage>
</organism>
<name>A0AAW9DSQ9_ACIAO</name>
<dbReference type="AlphaFoldDB" id="A0AAW9DSQ9"/>
<gene>
    <name evidence="1" type="ORF">SIL87_13375</name>
</gene>
<comment type="caution">
    <text evidence="1">The sequence shown here is derived from an EMBL/GenBank/DDBJ whole genome shotgun (WGS) entry which is preliminary data.</text>
</comment>
<keyword evidence="2" id="KW-1185">Reference proteome</keyword>
<dbReference type="InterPro" id="IPR027417">
    <property type="entry name" value="P-loop_NTPase"/>
</dbReference>
<evidence type="ECO:0008006" key="3">
    <source>
        <dbReference type="Google" id="ProtNLM"/>
    </source>
</evidence>
<evidence type="ECO:0000313" key="1">
    <source>
        <dbReference type="EMBL" id="MDX5931755.1"/>
    </source>
</evidence>
<evidence type="ECO:0000313" key="2">
    <source>
        <dbReference type="Proteomes" id="UP001279553"/>
    </source>
</evidence>
<dbReference type="SUPFAM" id="SSF52540">
    <property type="entry name" value="P-loop containing nucleoside triphosphate hydrolases"/>
    <property type="match status" value="1"/>
</dbReference>
<protein>
    <recommendedName>
        <fullName evidence="3">CobQ/CobB/MinD/ParA nucleotide binding domain-containing protein</fullName>
    </recommendedName>
</protein>
<sequence length="239" mass="24919">MKKLLLVHGDKGGVGKSTLASALIDLALAGGPICVVEGDIKVADVARRFSGIPDVLGLVIDLARPDGSEDAIIGLFEKIEAAGAPEMIVVNLPAGASSTIDAQAQILHAASREIGYEIRVAWMIGAGADSARLAGESAICRVADKKIAVFNAALGEIAKSVWMNHPARDAWLSSGGLETIMPALASRVMTEVRDRPGRYTDLIAPTSGLSVISRQIIKNWMSAIAAGPGGLMFHDGDEK</sequence>